<dbReference type="InterPro" id="IPR011990">
    <property type="entry name" value="TPR-like_helical_dom_sf"/>
</dbReference>
<protein>
    <recommendedName>
        <fullName evidence="5">Pentatricopeptide repeat-containing protein At5g66520-like</fullName>
    </recommendedName>
</protein>
<dbReference type="AlphaFoldDB" id="A0A822YHT3"/>
<feature type="repeat" description="PPR" evidence="2">
    <location>
        <begin position="351"/>
        <end position="385"/>
    </location>
</feature>
<name>A0A822YHT3_NELNU</name>
<dbReference type="Proteomes" id="UP000607653">
    <property type="component" value="Unassembled WGS sequence"/>
</dbReference>
<evidence type="ECO:0000256" key="1">
    <source>
        <dbReference type="ARBA" id="ARBA00022737"/>
    </source>
</evidence>
<dbReference type="FunFam" id="1.25.40.10:FF:000348">
    <property type="entry name" value="Pentatricopeptide repeat-containing protein chloroplastic"/>
    <property type="match status" value="1"/>
</dbReference>
<dbReference type="InterPro" id="IPR046960">
    <property type="entry name" value="PPR_At4g14850-like_plant"/>
</dbReference>
<dbReference type="Gene3D" id="1.25.40.10">
    <property type="entry name" value="Tetratricopeptide repeat domain"/>
    <property type="match status" value="3"/>
</dbReference>
<dbReference type="Pfam" id="PF01535">
    <property type="entry name" value="PPR"/>
    <property type="match status" value="6"/>
</dbReference>
<evidence type="ECO:0000256" key="2">
    <source>
        <dbReference type="PROSITE-ProRule" id="PRU00708"/>
    </source>
</evidence>
<comment type="caution">
    <text evidence="3">The sequence shown here is derived from an EMBL/GenBank/DDBJ whole genome shotgun (WGS) entry which is preliminary data.</text>
</comment>
<proteinExistence type="predicted"/>
<dbReference type="EMBL" id="DUZY01000003">
    <property type="protein sequence ID" value="DAD31031.1"/>
    <property type="molecule type" value="Genomic_DNA"/>
</dbReference>
<dbReference type="InterPro" id="IPR002885">
    <property type="entry name" value="PPR_rpt"/>
</dbReference>
<evidence type="ECO:0000313" key="4">
    <source>
        <dbReference type="Proteomes" id="UP000607653"/>
    </source>
</evidence>
<keyword evidence="4" id="KW-1185">Reference proteome</keyword>
<dbReference type="Pfam" id="PF13041">
    <property type="entry name" value="PPR_2"/>
    <property type="match status" value="1"/>
</dbReference>
<dbReference type="InterPro" id="IPR046848">
    <property type="entry name" value="E_motif"/>
</dbReference>
<evidence type="ECO:0008006" key="5">
    <source>
        <dbReference type="Google" id="ProtNLM"/>
    </source>
</evidence>
<dbReference type="PANTHER" id="PTHR47926">
    <property type="entry name" value="PENTATRICOPEPTIDE REPEAT-CONTAINING PROTEIN"/>
    <property type="match status" value="1"/>
</dbReference>
<sequence>MLVVSCFKTKGFLRIKPFNIQTPLLFCSSTTFPAISKESNPVSFLQPNRTTLFRQLKQRPTLSQLKETHAQIITQAFSQDISFVGSLIRSYTSSNDLGYARVLFNRYPFTSPPTLLWNLMIQAYSKTLNSQESLHLFRRMLSLDGPIVPVPDSYTFTFVITSCSHQPSAVEGQNTHGRVIKSGFESDLFVGNSLVNMYSAFMKMEDAQKVFNEMPQRDVFTWTSLVSGYAKSGEMGAASELFARMPERNDVSWAAMIAGFVGGAKYNEALKYFHDMLFDAKMKPNEAVLVSVLSACAHLGALDQGKWIHVYIDKTGVPQSSNISTALIDMYAKCGRIDCANQVFSGISKRDVLTWTSMISGLSIHGLGKVALRMFSQMLGEGIRPNNITLLGVLNGCSHSGLIDEGCKIFYSMESLWGIAPTIEHYGCLVDLLGRAGQLERAFKIARDMPMNPDIVIWRALLSACRIHGNASLGEQIIDYISKMDPIGHGGGHVLLSNLYSSLGQWERVDRMRKLMSEIRSDYNPGCSWIENVDRDTSEVGGSFEKGKCRRWIYSQH</sequence>
<dbReference type="PROSITE" id="PS51375">
    <property type="entry name" value="PPR"/>
    <property type="match status" value="2"/>
</dbReference>
<dbReference type="Pfam" id="PF20431">
    <property type="entry name" value="E_motif"/>
    <property type="match status" value="1"/>
</dbReference>
<dbReference type="FunFam" id="1.25.40.10:FF:000242">
    <property type="entry name" value="Pentatricopeptide repeat-containing protein"/>
    <property type="match status" value="1"/>
</dbReference>
<gene>
    <name evidence="3" type="ORF">HUJ06_009882</name>
</gene>
<accession>A0A822YHT3</accession>
<organism evidence="3 4">
    <name type="scientific">Nelumbo nucifera</name>
    <name type="common">Sacred lotus</name>
    <dbReference type="NCBI Taxonomy" id="4432"/>
    <lineage>
        <taxon>Eukaryota</taxon>
        <taxon>Viridiplantae</taxon>
        <taxon>Streptophyta</taxon>
        <taxon>Embryophyta</taxon>
        <taxon>Tracheophyta</taxon>
        <taxon>Spermatophyta</taxon>
        <taxon>Magnoliopsida</taxon>
        <taxon>Proteales</taxon>
        <taxon>Nelumbonaceae</taxon>
        <taxon>Nelumbo</taxon>
    </lineage>
</organism>
<feature type="repeat" description="PPR" evidence="2">
    <location>
        <begin position="218"/>
        <end position="252"/>
    </location>
</feature>
<dbReference type="GO" id="GO:0009451">
    <property type="term" value="P:RNA modification"/>
    <property type="evidence" value="ECO:0007669"/>
    <property type="project" value="InterPro"/>
</dbReference>
<dbReference type="NCBIfam" id="TIGR00756">
    <property type="entry name" value="PPR"/>
    <property type="match status" value="3"/>
</dbReference>
<keyword evidence="1" id="KW-0677">Repeat</keyword>
<dbReference type="PANTHER" id="PTHR47926:SF344">
    <property type="entry name" value="OS07G0636900 PROTEIN"/>
    <property type="match status" value="1"/>
</dbReference>
<evidence type="ECO:0000313" key="3">
    <source>
        <dbReference type="EMBL" id="DAD31031.1"/>
    </source>
</evidence>
<reference evidence="3 4" key="1">
    <citation type="journal article" date="2020" name="Mol. Biol. Evol.">
        <title>Distinct Expression and Methylation Patterns for Genes with Different Fates following a Single Whole-Genome Duplication in Flowering Plants.</title>
        <authorList>
            <person name="Shi T."/>
            <person name="Rahmani R.S."/>
            <person name="Gugger P.F."/>
            <person name="Wang M."/>
            <person name="Li H."/>
            <person name="Zhang Y."/>
            <person name="Li Z."/>
            <person name="Wang Q."/>
            <person name="Van de Peer Y."/>
            <person name="Marchal K."/>
            <person name="Chen J."/>
        </authorList>
    </citation>
    <scope>NUCLEOTIDE SEQUENCE [LARGE SCALE GENOMIC DNA]</scope>
    <source>
        <tissue evidence="3">Leaf</tissue>
    </source>
</reference>
<dbReference type="GO" id="GO:0003723">
    <property type="term" value="F:RNA binding"/>
    <property type="evidence" value="ECO:0007669"/>
    <property type="project" value="InterPro"/>
</dbReference>